<comment type="function">
    <text evidence="6">Component of a complex that catalyzes the oxidation of glycolate to glyoxylate.</text>
</comment>
<name>A0A7C4LIY7_9PLAN</name>
<keyword evidence="3" id="KW-0677">Repeat</keyword>
<comment type="catalytic activity">
    <reaction evidence="6">
        <text>glycolate + A = glyoxylate + AH2</text>
        <dbReference type="Rhea" id="RHEA:21264"/>
        <dbReference type="ChEBI" id="CHEBI:13193"/>
        <dbReference type="ChEBI" id="CHEBI:17499"/>
        <dbReference type="ChEBI" id="CHEBI:29805"/>
        <dbReference type="ChEBI" id="CHEBI:36655"/>
        <dbReference type="EC" id="1.1.99.14"/>
    </reaction>
</comment>
<evidence type="ECO:0000259" key="7">
    <source>
        <dbReference type="PROSITE" id="PS51379"/>
    </source>
</evidence>
<dbReference type="InterPro" id="IPR012257">
    <property type="entry name" value="Glc_ox_4Fe-4S"/>
</dbReference>
<feature type="domain" description="4Fe-4S ferredoxin-type" evidence="7">
    <location>
        <begin position="19"/>
        <end position="48"/>
    </location>
</feature>
<dbReference type="EC" id="1.1.99.14" evidence="6"/>
<dbReference type="GO" id="GO:0051539">
    <property type="term" value="F:4 iron, 4 sulfur cluster binding"/>
    <property type="evidence" value="ECO:0007669"/>
    <property type="project" value="UniProtKB-UniRule"/>
</dbReference>
<dbReference type="PANTHER" id="PTHR32479">
    <property type="entry name" value="GLYCOLATE OXIDASE IRON-SULFUR SUBUNIT"/>
    <property type="match status" value="1"/>
</dbReference>
<dbReference type="PIRSF" id="PIRSF000139">
    <property type="entry name" value="Glc_ox_4Fe-4S"/>
    <property type="match status" value="1"/>
</dbReference>
<dbReference type="PROSITE" id="PS51379">
    <property type="entry name" value="4FE4S_FER_2"/>
    <property type="match status" value="2"/>
</dbReference>
<dbReference type="InterPro" id="IPR017900">
    <property type="entry name" value="4Fe4S_Fe_S_CS"/>
</dbReference>
<dbReference type="GO" id="GO:0019154">
    <property type="term" value="F:glycolate dehydrogenase activity"/>
    <property type="evidence" value="ECO:0007669"/>
    <property type="project" value="UniProtKB-EC"/>
</dbReference>
<keyword evidence="6" id="KW-0249">Electron transport</keyword>
<protein>
    <recommendedName>
        <fullName evidence="6">Glycolate oxidase iron-sulfur subunit</fullName>
        <ecNumber evidence="6">1.1.99.14</ecNumber>
    </recommendedName>
</protein>
<evidence type="ECO:0000256" key="5">
    <source>
        <dbReference type="ARBA" id="ARBA00023014"/>
    </source>
</evidence>
<keyword evidence="5 6" id="KW-0411">Iron-sulfur</keyword>
<dbReference type="PROSITE" id="PS00198">
    <property type="entry name" value="4FE4S_FER_1"/>
    <property type="match status" value="1"/>
</dbReference>
<keyword evidence="1 6" id="KW-0004">4Fe-4S</keyword>
<proteinExistence type="predicted"/>
<dbReference type="AlphaFoldDB" id="A0A7C4LIY7"/>
<keyword evidence="4 6" id="KW-0408">Iron</keyword>
<reference evidence="8" key="1">
    <citation type="journal article" date="2020" name="mSystems">
        <title>Genome- and Community-Level Interaction Insights into Carbon Utilization and Element Cycling Functions of Hydrothermarchaeota in Hydrothermal Sediment.</title>
        <authorList>
            <person name="Zhou Z."/>
            <person name="Liu Y."/>
            <person name="Xu W."/>
            <person name="Pan J."/>
            <person name="Luo Z.H."/>
            <person name="Li M."/>
        </authorList>
    </citation>
    <scope>NUCLEOTIDE SEQUENCE [LARGE SCALE GENOMIC DNA]</scope>
    <source>
        <strain evidence="8">SpSt-508</strain>
    </source>
</reference>
<dbReference type="InterPro" id="IPR004017">
    <property type="entry name" value="Cys_rich_dom"/>
</dbReference>
<evidence type="ECO:0000256" key="1">
    <source>
        <dbReference type="ARBA" id="ARBA00022485"/>
    </source>
</evidence>
<organism evidence="8">
    <name type="scientific">Schlesneria paludicola</name>
    <dbReference type="NCBI Taxonomy" id="360056"/>
    <lineage>
        <taxon>Bacteria</taxon>
        <taxon>Pseudomonadati</taxon>
        <taxon>Planctomycetota</taxon>
        <taxon>Planctomycetia</taxon>
        <taxon>Planctomycetales</taxon>
        <taxon>Planctomycetaceae</taxon>
        <taxon>Schlesneria</taxon>
    </lineage>
</organism>
<dbReference type="EMBL" id="DSVQ01000006">
    <property type="protein sequence ID" value="HGT38192.1"/>
    <property type="molecule type" value="Genomic_DNA"/>
</dbReference>
<comment type="caution">
    <text evidence="8">The sequence shown here is derived from an EMBL/GenBank/DDBJ whole genome shotgun (WGS) entry which is preliminary data.</text>
</comment>
<evidence type="ECO:0000256" key="3">
    <source>
        <dbReference type="ARBA" id="ARBA00022737"/>
    </source>
</evidence>
<dbReference type="PANTHER" id="PTHR32479:SF17">
    <property type="entry name" value="GLYCOLATE OXIDASE IRON-SULFUR SUBUNIT"/>
    <property type="match status" value="1"/>
</dbReference>
<dbReference type="GO" id="GO:0046872">
    <property type="term" value="F:metal ion binding"/>
    <property type="evidence" value="ECO:0007669"/>
    <property type="project" value="UniProtKB-UniRule"/>
</dbReference>
<comment type="cofactor">
    <cofactor evidence="6">
        <name>[4Fe-4S] cluster</name>
        <dbReference type="ChEBI" id="CHEBI:49883"/>
    </cofactor>
    <text evidence="6">Binds 2 [4Fe-4S] clusters.</text>
</comment>
<keyword evidence="6" id="KW-0813">Transport</keyword>
<dbReference type="SUPFAM" id="SSF46548">
    <property type="entry name" value="alpha-helical ferredoxin"/>
    <property type="match status" value="1"/>
</dbReference>
<evidence type="ECO:0000313" key="8">
    <source>
        <dbReference type="EMBL" id="HGT38192.1"/>
    </source>
</evidence>
<dbReference type="InterPro" id="IPR017896">
    <property type="entry name" value="4Fe4S_Fe-S-bd"/>
</dbReference>
<evidence type="ECO:0000256" key="6">
    <source>
        <dbReference type="PIRNR" id="PIRNR000139"/>
    </source>
</evidence>
<evidence type="ECO:0000256" key="4">
    <source>
        <dbReference type="ARBA" id="ARBA00023004"/>
    </source>
</evidence>
<gene>
    <name evidence="8" type="ORF">ENS64_02825</name>
</gene>
<dbReference type="Pfam" id="PF02754">
    <property type="entry name" value="CCG"/>
    <property type="match status" value="2"/>
</dbReference>
<dbReference type="InterPro" id="IPR009051">
    <property type="entry name" value="Helical_ferredxn"/>
</dbReference>
<keyword evidence="2 6" id="KW-0479">Metal-binding</keyword>
<feature type="domain" description="4Fe-4S ferredoxin-type" evidence="7">
    <location>
        <begin position="71"/>
        <end position="94"/>
    </location>
</feature>
<sequence>MTSQSLPVIDSAAAQPVGQNIEYERFLDCVHCGLCTAACPTYLETGDENNSPRGRIYLMRAVVDGRLPLTGAVARHLDLCLDCRSCETACPSGVQYGRLIEPFRIGMQQAQTAAQGANSASADWFRRWILYGLFPYPDRLRLALLPMRVLQTLGMDRWLERQGLWQWLPERLRRMQRLLPPLPPREPNLPDALPAIGPRRARVALFTGCVAEAVFHHVHWATARVLQANGCDVVVPQSQMCCGAIHYHSGAGGPALEFARRNAAAFNLPSVDAVIVNVAGCGSMLKDYGHMAHEVSPHDAELRGVLGEFAARVKDVSEFLVELGPIAPSGPVPLTATYHDACHLVHAQRIREQPRELLGLVPELRLVPLAESDICCGAAGSYNLTEGEMADRLGERKARHILDTGVQAVISGNAGCTMQIQATLRKLGQPLPVLHPMEILDWSYRGAAPAFLGEKS</sequence>
<accession>A0A7C4LIY7</accession>
<comment type="catalytic activity">
    <reaction evidence="6">
        <text>(R)-lactate + A = pyruvate + AH2</text>
        <dbReference type="Rhea" id="RHEA:15089"/>
        <dbReference type="ChEBI" id="CHEBI:13193"/>
        <dbReference type="ChEBI" id="CHEBI:15361"/>
        <dbReference type="ChEBI" id="CHEBI:16004"/>
        <dbReference type="ChEBI" id="CHEBI:17499"/>
    </reaction>
</comment>
<dbReference type="Pfam" id="PF13183">
    <property type="entry name" value="Fer4_8"/>
    <property type="match status" value="1"/>
</dbReference>
<dbReference type="Gene3D" id="1.10.1060.10">
    <property type="entry name" value="Alpha-helical ferredoxin"/>
    <property type="match status" value="1"/>
</dbReference>
<evidence type="ECO:0000256" key="2">
    <source>
        <dbReference type="ARBA" id="ARBA00022723"/>
    </source>
</evidence>